<protein>
    <recommendedName>
        <fullName evidence="5">Wadjet protein JetD C-terminal domain-containing protein</fullName>
    </recommendedName>
</protein>
<comment type="caution">
    <text evidence="3">The sequence shown here is derived from an EMBL/GenBank/DDBJ whole genome shotgun (WGS) entry which is preliminary data.</text>
</comment>
<sequence length="388" mass="41526">MSAKAARETLNKLVDLAERKAPEARTRAIQQRLPERFESADAREAFESLMRQAHDLGAVTVTRRKGEAAHLLDRVYLRDLDRLYALLQRRPASELAAAAAAEIERLATDLAHAGTVAGEMAAAWRAGRQYVGFARTDTADAAAFLRALDTVLHGDFGGRDMRTVAARRLGDSKAIERHRGAIARVLRAQGSVDLAADDLEALAAVGLEKFPPEVRLAGPVRVGSADLAGLTFAAIPPEHTRDVDVPAGTRLVTIENLASFNRYVREARPESEAVVYTGGFPSRAVAGLLRHLAGRIDACHHWGDIDATGLRIAVDVGRHLGCLPALWCMDASTARAQGQPVDPAPANRLPHTGDPVYDALAAFLGGPEAHTLEQEELDPVSPAANAAA</sequence>
<feature type="domain" description="DUF3322" evidence="2">
    <location>
        <begin position="40"/>
        <end position="186"/>
    </location>
</feature>
<dbReference type="AlphaFoldDB" id="A0A934QKC2"/>
<dbReference type="InterPro" id="IPR024537">
    <property type="entry name" value="DUF3322"/>
</dbReference>
<feature type="domain" description="Wadjet protein JetD C-terminal" evidence="1">
    <location>
        <begin position="206"/>
        <end position="378"/>
    </location>
</feature>
<name>A0A934QKC2_9PROT</name>
<reference evidence="3" key="1">
    <citation type="submission" date="2017-08" db="EMBL/GenBank/DDBJ databases">
        <authorList>
            <person name="Imhoff J.F."/>
            <person name="Rahn T."/>
            <person name="Kuenzel S."/>
            <person name="Neulinger S.C."/>
        </authorList>
    </citation>
    <scope>NUCLEOTIDE SEQUENCE</scope>
    <source>
        <strain evidence="3">DSM 9154</strain>
    </source>
</reference>
<dbReference type="Pfam" id="PF11795">
    <property type="entry name" value="DUF3322"/>
    <property type="match status" value="1"/>
</dbReference>
<keyword evidence="4" id="KW-1185">Reference proteome</keyword>
<dbReference type="EMBL" id="NRRE01000027">
    <property type="protein sequence ID" value="MBK1698297.1"/>
    <property type="molecule type" value="Genomic_DNA"/>
</dbReference>
<evidence type="ECO:0008006" key="5">
    <source>
        <dbReference type="Google" id="ProtNLM"/>
    </source>
</evidence>
<organism evidence="3 4">
    <name type="scientific">Rhodovibrio salinarum</name>
    <dbReference type="NCBI Taxonomy" id="1087"/>
    <lineage>
        <taxon>Bacteria</taxon>
        <taxon>Pseudomonadati</taxon>
        <taxon>Pseudomonadota</taxon>
        <taxon>Alphaproteobacteria</taxon>
        <taxon>Rhodospirillales</taxon>
        <taxon>Rhodovibrionaceae</taxon>
        <taxon>Rhodovibrio</taxon>
    </lineage>
</organism>
<dbReference type="Pfam" id="PF09983">
    <property type="entry name" value="JetD_C"/>
    <property type="match status" value="1"/>
</dbReference>
<evidence type="ECO:0000313" key="3">
    <source>
        <dbReference type="EMBL" id="MBK1698297.1"/>
    </source>
</evidence>
<accession>A0A934QKC2</accession>
<evidence type="ECO:0000259" key="1">
    <source>
        <dbReference type="Pfam" id="PF09983"/>
    </source>
</evidence>
<proteinExistence type="predicted"/>
<reference evidence="3" key="2">
    <citation type="journal article" date="2020" name="Microorganisms">
        <title>Osmotic Adaptation and Compatible Solute Biosynthesis of Phototrophic Bacteria as Revealed from Genome Analyses.</title>
        <authorList>
            <person name="Imhoff J.F."/>
            <person name="Rahn T."/>
            <person name="Kunzel S."/>
            <person name="Keller A."/>
            <person name="Neulinger S.C."/>
        </authorList>
    </citation>
    <scope>NUCLEOTIDE SEQUENCE</scope>
    <source>
        <strain evidence="3">DSM 9154</strain>
    </source>
</reference>
<evidence type="ECO:0000259" key="2">
    <source>
        <dbReference type="Pfam" id="PF11795"/>
    </source>
</evidence>
<dbReference type="RefSeq" id="WP_027288609.1">
    <property type="nucleotide sequence ID" value="NZ_NRRE01000027.1"/>
</dbReference>
<dbReference type="Proteomes" id="UP000778970">
    <property type="component" value="Unassembled WGS sequence"/>
</dbReference>
<dbReference type="InterPro" id="IPR024534">
    <property type="entry name" value="JetD_C"/>
</dbReference>
<gene>
    <name evidence="3" type="ORF">CKO21_13700</name>
</gene>
<evidence type="ECO:0000313" key="4">
    <source>
        <dbReference type="Proteomes" id="UP000778970"/>
    </source>
</evidence>